<dbReference type="OrthoDB" id="5148094at2759"/>
<accession>A0A8S9ZQP6</accession>
<name>A0A8S9ZQP6_9BILA</name>
<sequence length="184" mass="21337">MTIKTTMGTISELWKKASDSFASMDVQKYLNIEERQLKIYETPEGTLYNQEVIEKNADIVEIPKNVKRDYSFASYKEQLADLQLRKEIAEKNRKAGILTEKQKKAVELELKSEGEIRNSLKQLHDSFEGKVKLLFIACKKEPKNAFDYINIFYDFIVPLIKSPLVAKIAVRGYLSYRDAIFEIN</sequence>
<proteinExistence type="predicted"/>
<gene>
    <name evidence="1" type="ORF">Mgra_00004949</name>
</gene>
<evidence type="ECO:0000313" key="2">
    <source>
        <dbReference type="Proteomes" id="UP000605970"/>
    </source>
</evidence>
<evidence type="ECO:0000313" key="1">
    <source>
        <dbReference type="EMBL" id="KAF7635562.1"/>
    </source>
</evidence>
<organism evidence="1 2">
    <name type="scientific">Meloidogyne graminicola</name>
    <dbReference type="NCBI Taxonomy" id="189291"/>
    <lineage>
        <taxon>Eukaryota</taxon>
        <taxon>Metazoa</taxon>
        <taxon>Ecdysozoa</taxon>
        <taxon>Nematoda</taxon>
        <taxon>Chromadorea</taxon>
        <taxon>Rhabditida</taxon>
        <taxon>Tylenchina</taxon>
        <taxon>Tylenchomorpha</taxon>
        <taxon>Tylenchoidea</taxon>
        <taxon>Meloidogynidae</taxon>
        <taxon>Meloidogyninae</taxon>
        <taxon>Meloidogyne</taxon>
    </lineage>
</organism>
<keyword evidence="2" id="KW-1185">Reference proteome</keyword>
<dbReference type="Proteomes" id="UP000605970">
    <property type="component" value="Unassembled WGS sequence"/>
</dbReference>
<reference evidence="1" key="1">
    <citation type="journal article" date="2020" name="Ecol. Evol.">
        <title>Genome structure and content of the rice root-knot nematode (Meloidogyne graminicola).</title>
        <authorList>
            <person name="Phan N.T."/>
            <person name="Danchin E.G.J."/>
            <person name="Klopp C."/>
            <person name="Perfus-Barbeoch L."/>
            <person name="Kozlowski D.K."/>
            <person name="Koutsovoulos G.D."/>
            <person name="Lopez-Roques C."/>
            <person name="Bouchez O."/>
            <person name="Zahm M."/>
            <person name="Besnard G."/>
            <person name="Bellafiore S."/>
        </authorList>
    </citation>
    <scope>NUCLEOTIDE SEQUENCE</scope>
    <source>
        <strain evidence="1">VN-18</strain>
    </source>
</reference>
<dbReference type="EMBL" id="JABEBT010000040">
    <property type="protein sequence ID" value="KAF7635562.1"/>
    <property type="molecule type" value="Genomic_DNA"/>
</dbReference>
<protein>
    <submittedName>
        <fullName evidence="1">TOG domain-containing protein</fullName>
    </submittedName>
</protein>
<comment type="caution">
    <text evidence="1">The sequence shown here is derived from an EMBL/GenBank/DDBJ whole genome shotgun (WGS) entry which is preliminary data.</text>
</comment>
<dbReference type="AlphaFoldDB" id="A0A8S9ZQP6"/>